<sequence length="403" mass="45496">MKKLFTLLLLTLISQKFYAQQLPAPEKQRSYMVKAMLQIADPVLQALSKNELKQTMPVEAKSPNNAKWTHLEAFGRTLAGIAPWFALGADDSSEGKLRAKYIQLAQLSLKNATDENAKDYLNFTDGGQPLVDAAFLAQALLRAPDQLWKPLDKQTQANIIKALKTTRKIKPYYNNWLLFSATVEAALLKFEGSCDLMRVDYAIKEHLNWYKGDGVYGDGPDFHWDYYNSFVIHPMFLDVLQTLIGAGIKEQETYAKELKRAVRYAEVQERLIAPDGTYPVIGRSMAYRFGAFQLLSQIALMKALPKNVLPQQVRCALYTMVKNQIEAPNTFDKNGWLTIGVYGHQPELGETYISTGSLYLCSEVFLVLGLPNTDDFWAAPNANWTSRKVWFGESIAIDKALKD</sequence>
<dbReference type="KEGG" id="pej:FYC62_04285"/>
<evidence type="ECO:0000313" key="3">
    <source>
        <dbReference type="EMBL" id="QEK53228.1"/>
    </source>
</evidence>
<dbReference type="InterPro" id="IPR049349">
    <property type="entry name" value="DUF2264_N"/>
</dbReference>
<gene>
    <name evidence="3" type="ORF">FYC62_04285</name>
</gene>
<dbReference type="AlphaFoldDB" id="A0A5C0VKE1"/>
<keyword evidence="4" id="KW-1185">Reference proteome</keyword>
<keyword evidence="1" id="KW-0732">Signal</keyword>
<reference evidence="3 4" key="1">
    <citation type="submission" date="2019-08" db="EMBL/GenBank/DDBJ databases">
        <title>Pedobacter sp. nov., isolated from Han river, South Korea.</title>
        <authorList>
            <person name="Lee D.-H."/>
            <person name="Kim Y.-S."/>
            <person name="Hwang E.-M."/>
            <person name="Le Tran T.C."/>
            <person name="Cha C.-J."/>
        </authorList>
    </citation>
    <scope>NUCLEOTIDE SEQUENCE [LARGE SCALE GENOMIC DNA]</scope>
    <source>
        <strain evidence="3 4">CJ43</strain>
    </source>
</reference>
<accession>A0A5C0VKE1</accession>
<name>A0A5C0VKE1_9SPHI</name>
<organism evidence="3 4">
    <name type="scientific">Pedobacter aquae</name>
    <dbReference type="NCBI Taxonomy" id="2605747"/>
    <lineage>
        <taxon>Bacteria</taxon>
        <taxon>Pseudomonadati</taxon>
        <taxon>Bacteroidota</taxon>
        <taxon>Sphingobacteriia</taxon>
        <taxon>Sphingobacteriales</taxon>
        <taxon>Sphingobacteriaceae</taxon>
        <taxon>Pedobacter</taxon>
    </lineage>
</organism>
<proteinExistence type="predicted"/>
<feature type="signal peptide" evidence="1">
    <location>
        <begin position="1"/>
        <end position="19"/>
    </location>
</feature>
<evidence type="ECO:0000259" key="2">
    <source>
        <dbReference type="Pfam" id="PF10022"/>
    </source>
</evidence>
<dbReference type="PANTHER" id="PTHR35339:SF3">
    <property type="entry name" value="DUF2264 DOMAIN-CONTAINING PROTEIN"/>
    <property type="match status" value="1"/>
</dbReference>
<dbReference type="InterPro" id="IPR016624">
    <property type="entry name" value="UCP014753"/>
</dbReference>
<protein>
    <submittedName>
        <fullName evidence="3">DUF2264 domain-containing protein</fullName>
    </submittedName>
</protein>
<evidence type="ECO:0000256" key="1">
    <source>
        <dbReference type="SAM" id="SignalP"/>
    </source>
</evidence>
<dbReference type="PANTHER" id="PTHR35339">
    <property type="entry name" value="LINALOOL DEHYDRATASE_ISOMERASE DOMAIN-CONTAINING PROTEIN"/>
    <property type="match status" value="1"/>
</dbReference>
<feature type="chain" id="PRO_5022959241" evidence="1">
    <location>
        <begin position="20"/>
        <end position="403"/>
    </location>
</feature>
<feature type="domain" description="DUF2264" evidence="2">
    <location>
        <begin position="28"/>
        <end position="384"/>
    </location>
</feature>
<dbReference type="EMBL" id="CP043329">
    <property type="protein sequence ID" value="QEK53228.1"/>
    <property type="molecule type" value="Genomic_DNA"/>
</dbReference>
<dbReference type="Proteomes" id="UP000323653">
    <property type="component" value="Chromosome"/>
</dbReference>
<dbReference type="PIRSF" id="PIRSF014753">
    <property type="entry name" value="UCP014753"/>
    <property type="match status" value="1"/>
</dbReference>
<dbReference type="Pfam" id="PF10022">
    <property type="entry name" value="DUF2264"/>
    <property type="match status" value="1"/>
</dbReference>
<evidence type="ECO:0000313" key="4">
    <source>
        <dbReference type="Proteomes" id="UP000323653"/>
    </source>
</evidence>